<dbReference type="EMBL" id="JAHZQA010000007">
    <property type="protein sequence ID" value="MBZ2128123.1"/>
    <property type="molecule type" value="Genomic_DNA"/>
</dbReference>
<keyword evidence="1" id="KW-0472">Membrane</keyword>
<dbReference type="AlphaFoldDB" id="A0AB35FWE9"/>
<evidence type="ECO:0000313" key="2">
    <source>
        <dbReference type="EMBL" id="MBZ2128123.1"/>
    </source>
</evidence>
<evidence type="ECO:0008006" key="4">
    <source>
        <dbReference type="Google" id="ProtNLM"/>
    </source>
</evidence>
<sequence length="161" mass="18933">MQTQEQKRKENSLKSTYFNRYLMLRYSLAAMFFGNLYWLLVQLFNWTLYAVIPIILLIYSILAIAEQFKMYGTKEVYLTKTRLFFNLQSIVQILLIALVLCTDQISIIFPIFTAKLNSKLIIAFVLGLGQLVSLFSLHRIRLILEGRDRALLRLQQLEKIM</sequence>
<keyword evidence="1" id="KW-0812">Transmembrane</keyword>
<evidence type="ECO:0000313" key="3">
    <source>
        <dbReference type="Proteomes" id="UP000826921"/>
    </source>
</evidence>
<keyword evidence="1" id="KW-1133">Transmembrane helix</keyword>
<protein>
    <recommendedName>
        <fullName evidence="4">PTS transporter</fullName>
    </recommendedName>
</protein>
<evidence type="ECO:0000256" key="1">
    <source>
        <dbReference type="SAM" id="Phobius"/>
    </source>
</evidence>
<name>A0AB35FWE9_STRGN</name>
<feature type="transmembrane region" description="Helical" evidence="1">
    <location>
        <begin position="85"/>
        <end position="112"/>
    </location>
</feature>
<accession>A0AB35FWE9</accession>
<organism evidence="2 3">
    <name type="scientific">Streptococcus gordonii</name>
    <dbReference type="NCBI Taxonomy" id="1302"/>
    <lineage>
        <taxon>Bacteria</taxon>
        <taxon>Bacillati</taxon>
        <taxon>Bacillota</taxon>
        <taxon>Bacilli</taxon>
        <taxon>Lactobacillales</taxon>
        <taxon>Streptococcaceae</taxon>
        <taxon>Streptococcus</taxon>
    </lineage>
</organism>
<feature type="transmembrane region" description="Helical" evidence="1">
    <location>
        <begin position="118"/>
        <end position="137"/>
    </location>
</feature>
<reference evidence="2" key="1">
    <citation type="submission" date="2021-07" db="EMBL/GenBank/DDBJ databases">
        <title>Occurrence of streptococci in the human mouth that bind to a non-human glycan.</title>
        <authorList>
            <person name="Cross B."/>
            <person name="Thamadilok S."/>
            <person name="Bensing B."/>
            <person name="Sasmal A."/>
            <person name="Khedri Z."/>
            <person name="Deng L."/>
            <person name="Yu H."/>
            <person name="Mehta A."/>
            <person name="Aluvathingal J."/>
            <person name="Nadendla S."/>
            <person name="Vickerman M."/>
            <person name="Chen X."/>
            <person name="Dewhirst F."/>
            <person name="Gill A."/>
            <person name="Lettrichova I."/>
            <person name="Diaz S."/>
            <person name="Gill S."/>
            <person name="Tettelin H."/>
            <person name="Iverson T."/>
            <person name="Sullam P."/>
            <person name="Varki A."/>
            <person name="Ruhl S."/>
        </authorList>
    </citation>
    <scope>NUCLEOTIDE SEQUENCE</scope>
    <source>
        <strain evidence="2">SK9</strain>
    </source>
</reference>
<dbReference type="RefSeq" id="WP_048777504.1">
    <property type="nucleotide sequence ID" value="NZ_JAHZQA010000007.1"/>
</dbReference>
<gene>
    <name evidence="2" type="ORF">K1I74_08655</name>
</gene>
<comment type="caution">
    <text evidence="2">The sequence shown here is derived from an EMBL/GenBank/DDBJ whole genome shotgun (WGS) entry which is preliminary data.</text>
</comment>
<feature type="transmembrane region" description="Helical" evidence="1">
    <location>
        <begin position="46"/>
        <end position="65"/>
    </location>
</feature>
<proteinExistence type="predicted"/>
<dbReference type="Proteomes" id="UP000826921">
    <property type="component" value="Unassembled WGS sequence"/>
</dbReference>
<feature type="transmembrane region" description="Helical" evidence="1">
    <location>
        <begin position="21"/>
        <end position="40"/>
    </location>
</feature>